<dbReference type="InterPro" id="IPR036641">
    <property type="entry name" value="HPT_dom_sf"/>
</dbReference>
<dbReference type="EMBL" id="NDXW01000001">
    <property type="protein sequence ID" value="RDH44484.1"/>
    <property type="molecule type" value="Genomic_DNA"/>
</dbReference>
<dbReference type="Pfam" id="PF26379">
    <property type="entry name" value="FimL_2nd"/>
    <property type="match status" value="1"/>
</dbReference>
<reference evidence="2 3" key="1">
    <citation type="submission" date="2017-04" db="EMBL/GenBank/DDBJ databases">
        <title>Draft genome sequence of Zooshikella ganghwensis VG4 isolated from Red Sea sediments.</title>
        <authorList>
            <person name="Rehman Z."/>
            <person name="Alam I."/>
            <person name="Kamau A."/>
            <person name="Bajic V."/>
            <person name="Leiknes T."/>
        </authorList>
    </citation>
    <scope>NUCLEOTIDE SEQUENCE [LARGE SCALE GENOMIC DNA]</scope>
    <source>
        <strain evidence="2 3">VG4</strain>
    </source>
</reference>
<proteinExistence type="predicted"/>
<keyword evidence="3" id="KW-1185">Reference proteome</keyword>
<protein>
    <submittedName>
        <fullName evidence="2">Ferrous iron transporter B</fullName>
    </submittedName>
</protein>
<dbReference type="SUPFAM" id="SSF47226">
    <property type="entry name" value="Histidine-containing phosphotransfer domain, HPT domain"/>
    <property type="match status" value="2"/>
</dbReference>
<sequence>MMAGASSLSLVRDELEATIQNAEHSLESFIEDRENGSHIQSCVDYLQQIRGTLNLIEVSGAELLAQEMLELATDIPEGASAEKDDTLSALGNGLFVLNRYLEYLQLNRNEIPELLITVINELRSARKKAALPESHFFTVRLDSTIPQPDESAELSTQELGQSTRRLRQMYQVGLLGLIREENVYSSARLMSRALTRLYRLYGKQSFAKLLWVGSAALESFADVEMQVTKPRKMLLASVDRQIKRLQSPTEEVANIEPPKAILKELLYYIALASSKGPLATAVQKTFGLLPLPFNDHRLAEERSILAGPGNEVYRSVSSAIKEELATIKDMLDLLERGAGHTENDFSDMQDSLGRLANTLIVVGLLSAAKSLKAQQQVVADWQQAGEVQDQEQLLKLADTVLYVESLVSSLESSMVKASRHDATPGSESSTMANTQLTEARIVVVEESQAGLALAKRAITAFMESNWDKMHLGNLPATLDAVRGGLFFLGLERASAVLDACNRFIQERIMKSAEPPSTEMLETLADALTSLEYFLEGMESTQQAAQEVLELAETSLADLGYKTSYQATPAS</sequence>
<comment type="caution">
    <text evidence="2">The sequence shown here is derived from an EMBL/GenBank/DDBJ whole genome shotgun (WGS) entry which is preliminary data.</text>
</comment>
<evidence type="ECO:0000313" key="2">
    <source>
        <dbReference type="EMBL" id="RDH44484.1"/>
    </source>
</evidence>
<evidence type="ECO:0000313" key="3">
    <source>
        <dbReference type="Proteomes" id="UP000257039"/>
    </source>
</evidence>
<feature type="domain" description="Scaffold protein FimL second" evidence="1">
    <location>
        <begin position="156"/>
        <end position="297"/>
    </location>
</feature>
<gene>
    <name evidence="2" type="ORF">B9G39_14130</name>
</gene>
<organism evidence="2 3">
    <name type="scientific">Zooshikella ganghwensis</name>
    <dbReference type="NCBI Taxonomy" id="202772"/>
    <lineage>
        <taxon>Bacteria</taxon>
        <taxon>Pseudomonadati</taxon>
        <taxon>Pseudomonadota</taxon>
        <taxon>Gammaproteobacteria</taxon>
        <taxon>Oceanospirillales</taxon>
        <taxon>Zooshikellaceae</taxon>
        <taxon>Zooshikella</taxon>
    </lineage>
</organism>
<dbReference type="AlphaFoldDB" id="A0A4P9VQ29"/>
<name>A0A4P9VQ29_9GAMM</name>
<accession>A0A4P9VQ29</accession>
<evidence type="ECO:0000259" key="1">
    <source>
        <dbReference type="Pfam" id="PF26379"/>
    </source>
</evidence>
<dbReference type="GO" id="GO:0000160">
    <property type="term" value="P:phosphorelay signal transduction system"/>
    <property type="evidence" value="ECO:0007669"/>
    <property type="project" value="InterPro"/>
</dbReference>
<dbReference type="InterPro" id="IPR058661">
    <property type="entry name" value="FimL_2nd"/>
</dbReference>
<dbReference type="Proteomes" id="UP000257039">
    <property type="component" value="Unassembled WGS sequence"/>
</dbReference>